<reference evidence="4" key="1">
    <citation type="submission" date="2025-08" db="UniProtKB">
        <authorList>
            <consortium name="Ensembl"/>
        </authorList>
    </citation>
    <scope>IDENTIFICATION</scope>
</reference>
<feature type="compositionally biased region" description="Basic and acidic residues" evidence="2">
    <location>
        <begin position="844"/>
        <end position="861"/>
    </location>
</feature>
<feature type="compositionally biased region" description="Basic residues" evidence="2">
    <location>
        <begin position="205"/>
        <end position="220"/>
    </location>
</feature>
<feature type="region of interest" description="Disordered" evidence="2">
    <location>
        <begin position="512"/>
        <end position="874"/>
    </location>
</feature>
<feature type="compositionally biased region" description="Basic and acidic residues" evidence="2">
    <location>
        <begin position="551"/>
        <end position="560"/>
    </location>
</feature>
<dbReference type="InterPro" id="IPR006757">
    <property type="entry name" value="OGF_rcpt"/>
</dbReference>
<feature type="compositionally biased region" description="Low complexity" evidence="2">
    <location>
        <begin position="820"/>
        <end position="842"/>
    </location>
</feature>
<feature type="compositionally biased region" description="Acidic residues" evidence="2">
    <location>
        <begin position="224"/>
        <end position="240"/>
    </location>
</feature>
<feature type="domain" description="Opioid growth factor receptor (OGFr) conserved" evidence="3">
    <location>
        <begin position="303"/>
        <end position="508"/>
    </location>
</feature>
<dbReference type="Pfam" id="PF04664">
    <property type="entry name" value="OGFr_N"/>
    <property type="match status" value="1"/>
</dbReference>
<sequence length="874" mass="94760">MWGDCSPEGMLGTMATHSGRVPSWDTSRGPRIRGPPPRGHPEGAPQCKQNPPEVRPGGRGVLGVSGERSWGVVFFQAMVLESGGGGAEVSRVGILGRRGVPQGTFRAGGKGRGVCSLLALWGALSQGTGLFWGKLGEHPAGGRASPEGLSRQREILGGAWHPGGDSLPGASWGRRPPGGAVGGRSPGPAPGPPPARPRASSLFHFRFRQSGSRRRRRRRRSMEDPDCDSTWEDDEEEDGEGPFSRAYEGGEARAPGTARAEAEETLRFCMPQVKVTGSRNWRAARDTRRYRHHYPDLVEPDGNGDMPNLSFYKNEMAFLPNGCFIEDLLKNWKEDYDLLEDNHTYIQWLFPLREPGVNWHAKPLTLQEVEAFKSSPEVKERLVRAYELMLGFYGIQLKDRKTGRVCRAQNYQKRFQNLNWHSHNNLRITRMLKSLGELGLEHFQVPLTRFFLEETLVRRELPGVRQSALDYFVFTVRCRHQRRELLYFAWEHFRPRCRFVWAPLEKLQKFRPCSPPCSPRTGPRWAAKREKGPQDPVLEASVPGQTCGPGRGEEGDRELEGPPPPSPEPQEADALERDPGDEAGGEQGPASPNPKESKKRKLEASLRERAPGEPGPSALEVEKIALNLEGCALSQGGLGDGPPEAGSWAPGEAAQPCPQPPGTKVADEVRKRRKVDQGARDGAGVAATRPPAPSGCPEAKEGQSEIKEEADGQAEPEQGAPRSPAAAAETTGEGEPVGEQGEPTEGQGEPAGEGEPEGEQREPAEAEGEPKGEQREPAEEKGEPAGQGEPAKGQEEPVGQGEPTKEKGEPAVGQGEPSKGQGEPVGQGEPAEGQGEPLGQGEPTEEKGEPAEEKLVDRRAEASGTEPCGEPGTP</sequence>
<feature type="compositionally biased region" description="Low complexity" evidence="2">
    <location>
        <begin position="724"/>
        <end position="750"/>
    </location>
</feature>
<feature type="compositionally biased region" description="Basic and acidic residues" evidence="2">
    <location>
        <begin position="758"/>
        <end position="783"/>
    </location>
</feature>
<accession>A0A8D2C5P5</accession>
<feature type="compositionally biased region" description="Basic and acidic residues" evidence="2">
    <location>
        <begin position="698"/>
        <end position="710"/>
    </location>
</feature>
<evidence type="ECO:0000259" key="3">
    <source>
        <dbReference type="Pfam" id="PF04664"/>
    </source>
</evidence>
<organism evidence="4 5">
    <name type="scientific">Sus scrofa</name>
    <name type="common">Pig</name>
    <dbReference type="NCBI Taxonomy" id="9823"/>
    <lineage>
        <taxon>Eukaryota</taxon>
        <taxon>Metazoa</taxon>
        <taxon>Chordata</taxon>
        <taxon>Craniata</taxon>
        <taxon>Vertebrata</taxon>
        <taxon>Euteleostomi</taxon>
        <taxon>Mammalia</taxon>
        <taxon>Eutheria</taxon>
        <taxon>Laurasiatheria</taxon>
        <taxon>Artiodactyla</taxon>
        <taxon>Suina</taxon>
        <taxon>Suidae</taxon>
        <taxon>Sus</taxon>
    </lineage>
</organism>
<protein>
    <recommendedName>
        <fullName evidence="3">Opioid growth factor receptor (OGFr) conserved domain-containing protein</fullName>
    </recommendedName>
</protein>
<evidence type="ECO:0000313" key="4">
    <source>
        <dbReference type="Ensembl" id="ENSSSCP00065019459.1"/>
    </source>
</evidence>
<dbReference type="AlphaFoldDB" id="A0A8D2C5P5"/>
<evidence type="ECO:0000313" key="5">
    <source>
        <dbReference type="Proteomes" id="UP000694725"/>
    </source>
</evidence>
<evidence type="ECO:0000256" key="2">
    <source>
        <dbReference type="SAM" id="MobiDB-lite"/>
    </source>
</evidence>
<dbReference type="GO" id="GO:0016020">
    <property type="term" value="C:membrane"/>
    <property type="evidence" value="ECO:0007669"/>
    <property type="project" value="InterPro"/>
</dbReference>
<evidence type="ECO:0000256" key="1">
    <source>
        <dbReference type="ARBA" id="ARBA00010365"/>
    </source>
</evidence>
<feature type="region of interest" description="Disordered" evidence="2">
    <location>
        <begin position="1"/>
        <end position="62"/>
    </location>
</feature>
<feature type="compositionally biased region" description="Pro residues" evidence="2">
    <location>
        <begin position="187"/>
        <end position="196"/>
    </location>
</feature>
<dbReference type="PANTHER" id="PTHR14015">
    <property type="entry name" value="OPIOID GROWTH FACTOR RECEPTOR OGFR ZETA-TYPE OPIOID RECEPTOR"/>
    <property type="match status" value="1"/>
</dbReference>
<dbReference type="PANTHER" id="PTHR14015:SF1">
    <property type="entry name" value="OPIOID GROWTH FACTOR RECEPTOR"/>
    <property type="match status" value="1"/>
</dbReference>
<dbReference type="Proteomes" id="UP000694725">
    <property type="component" value="Unplaced"/>
</dbReference>
<feature type="region of interest" description="Disordered" evidence="2">
    <location>
        <begin position="156"/>
        <end position="259"/>
    </location>
</feature>
<feature type="compositionally biased region" description="Basic and acidic residues" evidence="2">
    <location>
        <begin position="602"/>
        <end position="611"/>
    </location>
</feature>
<proteinExistence type="inferred from homology"/>
<dbReference type="GO" id="GO:0140625">
    <property type="term" value="F:opioid growth factor receptor activity"/>
    <property type="evidence" value="ECO:0007669"/>
    <property type="project" value="InterPro"/>
</dbReference>
<comment type="similarity">
    <text evidence="1">Belongs to the opioid growth factor receptor family.</text>
</comment>
<name>A0A8D2C5P5_PIG</name>
<dbReference type="Ensembl" id="ENSSSCT00065045391.1">
    <property type="protein sequence ID" value="ENSSSCP00065019459.1"/>
    <property type="gene ID" value="ENSSSCG00065033414.1"/>
</dbReference>
<feature type="compositionally biased region" description="Basic and acidic residues" evidence="2">
    <location>
        <begin position="665"/>
        <end position="679"/>
    </location>
</feature>
<dbReference type="InterPro" id="IPR039574">
    <property type="entry name" value="OGFr"/>
</dbReference>